<accession>A0A6A5H3N9</accession>
<feature type="region of interest" description="Disordered" evidence="1">
    <location>
        <begin position="87"/>
        <end position="110"/>
    </location>
</feature>
<dbReference type="RefSeq" id="XP_053587144.1">
    <property type="nucleotide sequence ID" value="XM_053727567.1"/>
</dbReference>
<feature type="compositionally biased region" description="Gly residues" evidence="1">
    <location>
        <begin position="45"/>
        <end position="58"/>
    </location>
</feature>
<feature type="compositionally biased region" description="Acidic residues" evidence="1">
    <location>
        <begin position="100"/>
        <end position="110"/>
    </location>
</feature>
<evidence type="ECO:0000313" key="2">
    <source>
        <dbReference type="EMBL" id="KAF1761599.1"/>
    </source>
</evidence>
<dbReference type="EMBL" id="WUAV01000003">
    <property type="protein sequence ID" value="KAF1761599.1"/>
    <property type="molecule type" value="Genomic_DNA"/>
</dbReference>
<protein>
    <submittedName>
        <fullName evidence="2">Uncharacterized protein</fullName>
    </submittedName>
</protein>
<evidence type="ECO:0000313" key="3">
    <source>
        <dbReference type="Proteomes" id="UP000483820"/>
    </source>
</evidence>
<organism evidence="2 3">
    <name type="scientific">Caenorhabditis remanei</name>
    <name type="common">Caenorhabditis vulgaris</name>
    <dbReference type="NCBI Taxonomy" id="31234"/>
    <lineage>
        <taxon>Eukaryota</taxon>
        <taxon>Metazoa</taxon>
        <taxon>Ecdysozoa</taxon>
        <taxon>Nematoda</taxon>
        <taxon>Chromadorea</taxon>
        <taxon>Rhabditida</taxon>
        <taxon>Rhabditina</taxon>
        <taxon>Rhabditomorpha</taxon>
        <taxon>Rhabditoidea</taxon>
        <taxon>Rhabditidae</taxon>
        <taxon>Peloderinae</taxon>
        <taxon>Caenorhabditis</taxon>
    </lineage>
</organism>
<dbReference type="GeneID" id="78774937"/>
<dbReference type="Proteomes" id="UP000483820">
    <property type="component" value="Chromosome III"/>
</dbReference>
<dbReference type="AlphaFoldDB" id="A0A6A5H3N9"/>
<proteinExistence type="predicted"/>
<sequence>MVKNNKYVKEPTSIRLLRSVEDSGTAESRTEGGLEQSSSESLWGIIGGGGGGGGGGTEDGVAIVGSGGGGGGGALFEIGGKECWEDDFADGAGGGGADFGDGDFDGTEDDSLQEDVVDIGVLREGGVAGGGGGAVRIGVREESLISAYSST</sequence>
<evidence type="ECO:0000256" key="1">
    <source>
        <dbReference type="SAM" id="MobiDB-lite"/>
    </source>
</evidence>
<reference evidence="2 3" key="1">
    <citation type="submission" date="2019-12" db="EMBL/GenBank/DDBJ databases">
        <title>Chromosome-level assembly of the Caenorhabditis remanei genome.</title>
        <authorList>
            <person name="Teterina A.A."/>
            <person name="Willis J.H."/>
            <person name="Phillips P.C."/>
        </authorList>
    </citation>
    <scope>NUCLEOTIDE SEQUENCE [LARGE SCALE GENOMIC DNA]</scope>
    <source>
        <strain evidence="2 3">PX506</strain>
        <tissue evidence="2">Whole organism</tissue>
    </source>
</reference>
<feature type="compositionally biased region" description="Low complexity" evidence="1">
    <location>
        <begin position="31"/>
        <end position="44"/>
    </location>
</feature>
<dbReference type="KEGG" id="crq:GCK72_009855"/>
<feature type="region of interest" description="Disordered" evidence="1">
    <location>
        <begin position="17"/>
        <end position="64"/>
    </location>
</feature>
<gene>
    <name evidence="2" type="ORF">GCK72_009855</name>
</gene>
<comment type="caution">
    <text evidence="2">The sequence shown here is derived from an EMBL/GenBank/DDBJ whole genome shotgun (WGS) entry which is preliminary data.</text>
</comment>
<dbReference type="CTD" id="78774937"/>
<name>A0A6A5H3N9_CAERE</name>